<dbReference type="SMART" id="SM00239">
    <property type="entry name" value="C2"/>
    <property type="match status" value="2"/>
</dbReference>
<dbReference type="Proteomes" id="UP000192247">
    <property type="component" value="Unassembled WGS sequence"/>
</dbReference>
<sequence length="410" mass="46294">SIDLAYYMIFTYILQNQVFTYTTVSPPQRKLSSVSIRSNESVCIYATAATPDGNTMAERPIDFVVPPMLSAGTTMEERLLTPLGENIPLGERLSISGVSGEKAALLASAAQLFGGLNPELYREERDSDEFVFPEGHLGRIWFGLDYDAPTERLLVKIIKCRNLPSRSLGQVNCCDPFIRIYLMPDERRYLQTKFKKKTCNPVFDETYVFQIPARHMDERVLKLSVVDSDRGKHHSVIGHALFPLSQLDWACGENTLVTWKDLDKHAIQPESGDGRRGELHVGLAFHSNQERLSVTVMETRELSDNITGEFHVKICLQLENRVIKSKKSNSHRAAPGVQVKFMESFVFKVKPSQIGNVSVIIKAVSDSHKDTQFGRIILGSFMFARGKALQHWTDAMTSAPKQVQEWHRFT</sequence>
<dbReference type="InterPro" id="IPR035892">
    <property type="entry name" value="C2_domain_sf"/>
</dbReference>
<dbReference type="InterPro" id="IPR047897">
    <property type="entry name" value="Synaptotagmin-15/17_C2A"/>
</dbReference>
<dbReference type="OrthoDB" id="10259057at2759"/>
<dbReference type="GO" id="GO:0005509">
    <property type="term" value="F:calcium ion binding"/>
    <property type="evidence" value="ECO:0007669"/>
    <property type="project" value="TreeGrafter"/>
</dbReference>
<dbReference type="Gene3D" id="2.60.40.150">
    <property type="entry name" value="C2 domain"/>
    <property type="match status" value="2"/>
</dbReference>
<feature type="domain" description="C2" evidence="2">
    <location>
        <begin position="136"/>
        <end position="258"/>
    </location>
</feature>
<accession>A0A1V9XI85</accession>
<keyword evidence="1" id="KW-0677">Repeat</keyword>
<evidence type="ECO:0000313" key="3">
    <source>
        <dbReference type="EMBL" id="OQR73062.1"/>
    </source>
</evidence>
<dbReference type="GO" id="GO:0030276">
    <property type="term" value="F:clathrin binding"/>
    <property type="evidence" value="ECO:0007669"/>
    <property type="project" value="TreeGrafter"/>
</dbReference>
<dbReference type="SUPFAM" id="SSF49562">
    <property type="entry name" value="C2 domain (Calcium/lipid-binding domain, CaLB)"/>
    <property type="match status" value="2"/>
</dbReference>
<name>A0A1V9XI85_9ACAR</name>
<dbReference type="GO" id="GO:0005544">
    <property type="term" value="F:calcium-dependent phospholipid binding"/>
    <property type="evidence" value="ECO:0007669"/>
    <property type="project" value="TreeGrafter"/>
</dbReference>
<dbReference type="PANTHER" id="PTHR10024:SF234">
    <property type="entry name" value="SYNAPTOTAGMIN-15-RELATED"/>
    <property type="match status" value="1"/>
</dbReference>
<dbReference type="GO" id="GO:0001786">
    <property type="term" value="F:phosphatidylserine binding"/>
    <property type="evidence" value="ECO:0007669"/>
    <property type="project" value="TreeGrafter"/>
</dbReference>
<comment type="caution">
    <text evidence="3">The sequence shown here is derived from an EMBL/GenBank/DDBJ whole genome shotgun (WGS) entry which is preliminary data.</text>
</comment>
<reference evidence="3 4" key="1">
    <citation type="journal article" date="2017" name="Gigascience">
        <title>Draft genome of the honey bee ectoparasitic mite, Tropilaelaps mercedesae, is shaped by the parasitic life history.</title>
        <authorList>
            <person name="Dong X."/>
            <person name="Armstrong S.D."/>
            <person name="Xia D."/>
            <person name="Makepeace B.L."/>
            <person name="Darby A.C."/>
            <person name="Kadowaki T."/>
        </authorList>
    </citation>
    <scope>NUCLEOTIDE SEQUENCE [LARGE SCALE GENOMIC DNA]</scope>
    <source>
        <strain evidence="3">Wuxi-XJTLU</strain>
    </source>
</reference>
<evidence type="ECO:0000256" key="1">
    <source>
        <dbReference type="ARBA" id="ARBA00022737"/>
    </source>
</evidence>
<dbReference type="InParanoid" id="A0A1V9XI85"/>
<dbReference type="EMBL" id="MNPL01010546">
    <property type="protein sequence ID" value="OQR73062.1"/>
    <property type="molecule type" value="Genomic_DNA"/>
</dbReference>
<dbReference type="FunFam" id="2.60.40.150:FF:000237">
    <property type="entry name" value="Synaptotagmin 15"/>
    <property type="match status" value="1"/>
</dbReference>
<gene>
    <name evidence="3" type="ORF">BIW11_09981</name>
</gene>
<dbReference type="PROSITE" id="PS50004">
    <property type="entry name" value="C2"/>
    <property type="match status" value="1"/>
</dbReference>
<dbReference type="GO" id="GO:0005886">
    <property type="term" value="C:plasma membrane"/>
    <property type="evidence" value="ECO:0007669"/>
    <property type="project" value="TreeGrafter"/>
</dbReference>
<evidence type="ECO:0000313" key="4">
    <source>
        <dbReference type="Proteomes" id="UP000192247"/>
    </source>
</evidence>
<dbReference type="Pfam" id="PF00168">
    <property type="entry name" value="C2"/>
    <property type="match status" value="2"/>
</dbReference>
<proteinExistence type="predicted"/>
<dbReference type="InterPro" id="IPR000008">
    <property type="entry name" value="C2_dom"/>
</dbReference>
<protein>
    <submittedName>
        <fullName evidence="3">Synaptotagmin-15-like</fullName>
    </submittedName>
</protein>
<dbReference type="GO" id="GO:0000149">
    <property type="term" value="F:SNARE binding"/>
    <property type="evidence" value="ECO:0007669"/>
    <property type="project" value="TreeGrafter"/>
</dbReference>
<dbReference type="AlphaFoldDB" id="A0A1V9XI85"/>
<dbReference type="CDD" id="cd08390">
    <property type="entry name" value="C2A_Synaptotagmin-15-17"/>
    <property type="match status" value="1"/>
</dbReference>
<dbReference type="STRING" id="418985.A0A1V9XI85"/>
<dbReference type="PANTHER" id="PTHR10024">
    <property type="entry name" value="SYNAPTOTAGMIN"/>
    <property type="match status" value="1"/>
</dbReference>
<organism evidence="3 4">
    <name type="scientific">Tropilaelaps mercedesae</name>
    <dbReference type="NCBI Taxonomy" id="418985"/>
    <lineage>
        <taxon>Eukaryota</taxon>
        <taxon>Metazoa</taxon>
        <taxon>Ecdysozoa</taxon>
        <taxon>Arthropoda</taxon>
        <taxon>Chelicerata</taxon>
        <taxon>Arachnida</taxon>
        <taxon>Acari</taxon>
        <taxon>Parasitiformes</taxon>
        <taxon>Mesostigmata</taxon>
        <taxon>Gamasina</taxon>
        <taxon>Dermanyssoidea</taxon>
        <taxon>Laelapidae</taxon>
        <taxon>Tropilaelaps</taxon>
    </lineage>
</organism>
<keyword evidence="4" id="KW-1185">Reference proteome</keyword>
<evidence type="ECO:0000259" key="2">
    <source>
        <dbReference type="PROSITE" id="PS50004"/>
    </source>
</evidence>
<feature type="non-terminal residue" evidence="3">
    <location>
        <position position="1"/>
    </location>
</feature>
<dbReference type="GO" id="GO:0017156">
    <property type="term" value="P:calcium-ion regulated exocytosis"/>
    <property type="evidence" value="ECO:0007669"/>
    <property type="project" value="TreeGrafter"/>
</dbReference>
<dbReference type="GO" id="GO:0070382">
    <property type="term" value="C:exocytic vesicle"/>
    <property type="evidence" value="ECO:0007669"/>
    <property type="project" value="TreeGrafter"/>
</dbReference>